<reference evidence="2" key="1">
    <citation type="submission" date="2020-06" db="EMBL/GenBank/DDBJ databases">
        <title>WGS assembly of Ceratodon purpureus strain R40.</title>
        <authorList>
            <person name="Carey S.B."/>
            <person name="Jenkins J."/>
            <person name="Shu S."/>
            <person name="Lovell J.T."/>
            <person name="Sreedasyam A."/>
            <person name="Maumus F."/>
            <person name="Tiley G.P."/>
            <person name="Fernandez-Pozo N."/>
            <person name="Barry K."/>
            <person name="Chen C."/>
            <person name="Wang M."/>
            <person name="Lipzen A."/>
            <person name="Daum C."/>
            <person name="Saski C.A."/>
            <person name="Payton A.C."/>
            <person name="Mcbreen J.C."/>
            <person name="Conrad R.E."/>
            <person name="Kollar L.M."/>
            <person name="Olsson S."/>
            <person name="Huttunen S."/>
            <person name="Landis J.B."/>
            <person name="Wickett N.J."/>
            <person name="Johnson M.G."/>
            <person name="Rensing S.A."/>
            <person name="Grimwood J."/>
            <person name="Schmutz J."/>
            <person name="Mcdaniel S.F."/>
        </authorList>
    </citation>
    <scope>NUCLEOTIDE SEQUENCE</scope>
    <source>
        <strain evidence="2">R40</strain>
    </source>
</reference>
<protein>
    <submittedName>
        <fullName evidence="2">Uncharacterized protein</fullName>
    </submittedName>
</protein>
<gene>
    <name evidence="2" type="ORF">KC19_1G322400</name>
</gene>
<comment type="caution">
    <text evidence="2">The sequence shown here is derived from an EMBL/GenBank/DDBJ whole genome shotgun (WGS) entry which is preliminary data.</text>
</comment>
<sequence length="146" mass="16492">MAKVLDMVLKGNPVDTFVSQDQVDYLYQLHANCWLEMRFYEDGVYLETRSAGGLKGGVTIDPSSSGSRSSRDSNPIDPKTGLAHSTRMKMAMLEQEERYLQLRMLDGELDVEVDSVPCLLLPLTKELLKELLDEDNFPYELTPANM</sequence>
<keyword evidence="3" id="KW-1185">Reference proteome</keyword>
<name>A0A8T0JD02_CERPU</name>
<dbReference type="Proteomes" id="UP000822688">
    <property type="component" value="Chromosome 1"/>
</dbReference>
<evidence type="ECO:0000313" key="2">
    <source>
        <dbReference type="EMBL" id="KAG0593345.1"/>
    </source>
</evidence>
<feature type="region of interest" description="Disordered" evidence="1">
    <location>
        <begin position="54"/>
        <end position="81"/>
    </location>
</feature>
<accession>A0A8T0JD02</accession>
<dbReference type="AlphaFoldDB" id="A0A8T0JD02"/>
<evidence type="ECO:0000256" key="1">
    <source>
        <dbReference type="SAM" id="MobiDB-lite"/>
    </source>
</evidence>
<organism evidence="2 3">
    <name type="scientific">Ceratodon purpureus</name>
    <name type="common">Fire moss</name>
    <name type="synonym">Dicranum purpureum</name>
    <dbReference type="NCBI Taxonomy" id="3225"/>
    <lineage>
        <taxon>Eukaryota</taxon>
        <taxon>Viridiplantae</taxon>
        <taxon>Streptophyta</taxon>
        <taxon>Embryophyta</taxon>
        <taxon>Bryophyta</taxon>
        <taxon>Bryophytina</taxon>
        <taxon>Bryopsida</taxon>
        <taxon>Dicranidae</taxon>
        <taxon>Pseudoditrichales</taxon>
        <taxon>Ditrichaceae</taxon>
        <taxon>Ceratodon</taxon>
    </lineage>
</organism>
<evidence type="ECO:0000313" key="3">
    <source>
        <dbReference type="Proteomes" id="UP000822688"/>
    </source>
</evidence>
<proteinExistence type="predicted"/>
<dbReference type="EMBL" id="CM026421">
    <property type="protein sequence ID" value="KAG0593345.1"/>
    <property type="molecule type" value="Genomic_DNA"/>
</dbReference>